<gene>
    <name evidence="3" type="primary">fabG_2</name>
    <name evidence="3" type="ORF">OXPF_16020</name>
</gene>
<name>A0A0P8W923_9CLOT</name>
<dbReference type="InterPro" id="IPR020904">
    <property type="entry name" value="Sc_DH/Rdtase_CS"/>
</dbReference>
<dbReference type="Proteomes" id="UP000050326">
    <property type="component" value="Unassembled WGS sequence"/>
</dbReference>
<dbReference type="PROSITE" id="PS00061">
    <property type="entry name" value="ADH_SHORT"/>
    <property type="match status" value="1"/>
</dbReference>
<dbReference type="NCBIfam" id="NF009386">
    <property type="entry name" value="PRK12745.1"/>
    <property type="match status" value="1"/>
</dbReference>
<organism evidence="3 4">
    <name type="scientific">Oxobacter pfennigii</name>
    <dbReference type="NCBI Taxonomy" id="36849"/>
    <lineage>
        <taxon>Bacteria</taxon>
        <taxon>Bacillati</taxon>
        <taxon>Bacillota</taxon>
        <taxon>Clostridia</taxon>
        <taxon>Eubacteriales</taxon>
        <taxon>Clostridiaceae</taxon>
        <taxon>Oxobacter</taxon>
    </lineage>
</organism>
<dbReference type="Gene3D" id="3.40.50.720">
    <property type="entry name" value="NAD(P)-binding Rossmann-like Domain"/>
    <property type="match status" value="1"/>
</dbReference>
<comment type="similarity">
    <text evidence="1">Belongs to the short-chain dehydrogenases/reductases (SDR) family.</text>
</comment>
<dbReference type="OrthoDB" id="9803333at2"/>
<dbReference type="InterPro" id="IPR002347">
    <property type="entry name" value="SDR_fam"/>
</dbReference>
<sequence>MNKTAIVTGGGRGIGLAIVKQLAADGMNVSVMGSSPEDTYREAFDEIRKTGADVLYIQGSIDNADDRQRCVNETVKKFGSIDVLVNNAGVAPKVRADLLEMTEESFDHVIGINLKGTMFFTQLVAKQMIGQEKSTFKRGTIVNVSSISATVSSVNRGEYCISKAGISMLTTLYADRLADEGIFVYEVRPGVIATDMTSKVKEKYDELIKQGMFPIKRWGYPEDIANAVSLLCSDKMTYSTGDHLNLDGGFHIRRL</sequence>
<evidence type="ECO:0000256" key="1">
    <source>
        <dbReference type="ARBA" id="ARBA00006484"/>
    </source>
</evidence>
<dbReference type="GO" id="GO:0006633">
    <property type="term" value="P:fatty acid biosynthetic process"/>
    <property type="evidence" value="ECO:0007669"/>
    <property type="project" value="TreeGrafter"/>
</dbReference>
<dbReference type="PANTHER" id="PTHR42760">
    <property type="entry name" value="SHORT-CHAIN DEHYDROGENASES/REDUCTASES FAMILY MEMBER"/>
    <property type="match status" value="1"/>
</dbReference>
<evidence type="ECO:0000313" key="3">
    <source>
        <dbReference type="EMBL" id="KPU44519.1"/>
    </source>
</evidence>
<dbReference type="InterPro" id="IPR036291">
    <property type="entry name" value="NAD(P)-bd_dom_sf"/>
</dbReference>
<dbReference type="GO" id="GO:0048038">
    <property type="term" value="F:quinone binding"/>
    <property type="evidence" value="ECO:0007669"/>
    <property type="project" value="TreeGrafter"/>
</dbReference>
<accession>A0A0P8W923</accession>
<dbReference type="PATRIC" id="fig|36849.3.peg.1692"/>
<reference evidence="3 4" key="1">
    <citation type="submission" date="2015-09" db="EMBL/GenBank/DDBJ databases">
        <title>Genome sequence of Oxobacter pfennigii DSM 3222.</title>
        <authorList>
            <person name="Poehlein A."/>
            <person name="Bengelsdorf F.R."/>
            <person name="Schiel-Bengelsdorf B."/>
            <person name="Duerre P."/>
            <person name="Daniel R."/>
        </authorList>
    </citation>
    <scope>NUCLEOTIDE SEQUENCE [LARGE SCALE GENOMIC DNA]</scope>
    <source>
        <strain evidence="3 4">DSM 3222</strain>
    </source>
</reference>
<dbReference type="PRINTS" id="PR00080">
    <property type="entry name" value="SDRFAMILY"/>
</dbReference>
<dbReference type="PANTHER" id="PTHR42760:SF133">
    <property type="entry name" value="3-OXOACYL-[ACYL-CARRIER-PROTEIN] REDUCTASE"/>
    <property type="match status" value="1"/>
</dbReference>
<dbReference type="SUPFAM" id="SSF51735">
    <property type="entry name" value="NAD(P)-binding Rossmann-fold domains"/>
    <property type="match status" value="1"/>
</dbReference>
<keyword evidence="4" id="KW-1185">Reference proteome</keyword>
<dbReference type="Pfam" id="PF13561">
    <property type="entry name" value="adh_short_C2"/>
    <property type="match status" value="1"/>
</dbReference>
<evidence type="ECO:0000256" key="2">
    <source>
        <dbReference type="ARBA" id="ARBA00023002"/>
    </source>
</evidence>
<dbReference type="FunFam" id="3.40.50.720:FF:000173">
    <property type="entry name" value="3-oxoacyl-[acyl-carrier protein] reductase"/>
    <property type="match status" value="1"/>
</dbReference>
<dbReference type="GO" id="GO:0004316">
    <property type="term" value="F:3-oxoacyl-[acyl-carrier-protein] reductase (NADPH) activity"/>
    <property type="evidence" value="ECO:0007669"/>
    <property type="project" value="UniProtKB-EC"/>
</dbReference>
<protein>
    <submittedName>
        <fullName evidence="3">3-oxoacyl-[acyl-carrier-protein] reductase FabG</fullName>
        <ecNumber evidence="3">1.1.1.100</ecNumber>
    </submittedName>
</protein>
<keyword evidence="2 3" id="KW-0560">Oxidoreductase</keyword>
<evidence type="ECO:0000313" key="4">
    <source>
        <dbReference type="Proteomes" id="UP000050326"/>
    </source>
</evidence>
<dbReference type="EMBL" id="LKET01000029">
    <property type="protein sequence ID" value="KPU44519.1"/>
    <property type="molecule type" value="Genomic_DNA"/>
</dbReference>
<dbReference type="STRING" id="36849.OXPF_16020"/>
<dbReference type="RefSeq" id="WP_054874674.1">
    <property type="nucleotide sequence ID" value="NZ_LKET01000029.1"/>
</dbReference>
<dbReference type="AlphaFoldDB" id="A0A0P8W923"/>
<dbReference type="EC" id="1.1.1.100" evidence="3"/>
<dbReference type="PRINTS" id="PR00081">
    <property type="entry name" value="GDHRDH"/>
</dbReference>
<proteinExistence type="inferred from homology"/>
<comment type="caution">
    <text evidence="3">The sequence shown here is derived from an EMBL/GenBank/DDBJ whole genome shotgun (WGS) entry which is preliminary data.</text>
</comment>